<dbReference type="Gene3D" id="3.20.20.70">
    <property type="entry name" value="Aldolase class I"/>
    <property type="match status" value="1"/>
</dbReference>
<evidence type="ECO:0000313" key="8">
    <source>
        <dbReference type="EMBL" id="BEH01213.1"/>
    </source>
</evidence>
<dbReference type="PROSITE" id="PS51918">
    <property type="entry name" value="RADICAL_SAM"/>
    <property type="match status" value="1"/>
</dbReference>
<keyword evidence="2" id="KW-0004">4Fe-4S</keyword>
<evidence type="ECO:0000256" key="6">
    <source>
        <dbReference type="ARBA" id="ARBA00023014"/>
    </source>
</evidence>
<keyword evidence="5" id="KW-0408">Iron</keyword>
<evidence type="ECO:0000256" key="4">
    <source>
        <dbReference type="ARBA" id="ARBA00022723"/>
    </source>
</evidence>
<accession>A0AAN0MET1</accession>
<protein>
    <submittedName>
        <fullName evidence="8">TIGR04053 family radical SAM/SPASM domain-containing protein</fullName>
    </submittedName>
</protein>
<dbReference type="SFLD" id="SFLDG01386">
    <property type="entry name" value="main_SPASM_domain-containing"/>
    <property type="match status" value="1"/>
</dbReference>
<dbReference type="InterPro" id="IPR013785">
    <property type="entry name" value="Aldolase_TIM"/>
</dbReference>
<evidence type="ECO:0000256" key="5">
    <source>
        <dbReference type="ARBA" id="ARBA00023004"/>
    </source>
</evidence>
<dbReference type="EMBL" id="AP028056">
    <property type="protein sequence ID" value="BEH01213.1"/>
    <property type="molecule type" value="Genomic_DNA"/>
</dbReference>
<keyword evidence="6" id="KW-0411">Iron-sulfur</keyword>
<dbReference type="CDD" id="cd21123">
    <property type="entry name" value="SPASM_MftC-like"/>
    <property type="match status" value="1"/>
</dbReference>
<evidence type="ECO:0000313" key="9">
    <source>
        <dbReference type="Proteomes" id="UP001431656"/>
    </source>
</evidence>
<organism evidence="8 9">
    <name type="scientific">Brooklawnia propionicigenes</name>
    <dbReference type="NCBI Taxonomy" id="3041175"/>
    <lineage>
        <taxon>Bacteria</taxon>
        <taxon>Bacillati</taxon>
        <taxon>Actinomycetota</taxon>
        <taxon>Actinomycetes</taxon>
        <taxon>Propionibacteriales</taxon>
        <taxon>Propionibacteriaceae</taxon>
        <taxon>Brooklawnia</taxon>
    </lineage>
</organism>
<dbReference type="PANTHER" id="PTHR11228">
    <property type="entry name" value="RADICAL SAM DOMAIN PROTEIN"/>
    <property type="match status" value="1"/>
</dbReference>
<evidence type="ECO:0000259" key="7">
    <source>
        <dbReference type="PROSITE" id="PS51918"/>
    </source>
</evidence>
<proteinExistence type="predicted"/>
<dbReference type="KEGG" id="broo:brsh051_04940"/>
<dbReference type="GO" id="GO:0046872">
    <property type="term" value="F:metal ion binding"/>
    <property type="evidence" value="ECO:0007669"/>
    <property type="project" value="UniProtKB-KW"/>
</dbReference>
<name>A0AAN0MET1_9ACTN</name>
<dbReference type="NCBIfam" id="TIGR04053">
    <property type="entry name" value="TIGR04053 family radical SAM/SPASM domain-containing protein"/>
    <property type="match status" value="1"/>
</dbReference>
<dbReference type="SFLD" id="SFLDG01067">
    <property type="entry name" value="SPASM/twitch_domain_containing"/>
    <property type="match status" value="1"/>
</dbReference>
<dbReference type="Pfam" id="PF04055">
    <property type="entry name" value="Radical_SAM"/>
    <property type="match status" value="1"/>
</dbReference>
<dbReference type="InterPro" id="IPR017200">
    <property type="entry name" value="PqqE-like"/>
</dbReference>
<dbReference type="PANTHER" id="PTHR11228:SF34">
    <property type="entry name" value="TUNGSTEN-CONTAINING ALDEHYDE FERREDOXIN OXIDOREDUCTASE COFACTOR MODIFYING PROTEIN"/>
    <property type="match status" value="1"/>
</dbReference>
<dbReference type="GO" id="GO:0051539">
    <property type="term" value="F:4 iron, 4 sulfur cluster binding"/>
    <property type="evidence" value="ECO:0007669"/>
    <property type="project" value="UniProtKB-KW"/>
</dbReference>
<dbReference type="InterPro" id="IPR050377">
    <property type="entry name" value="Radical_SAM_PqqE_MftC-like"/>
</dbReference>
<evidence type="ECO:0000256" key="3">
    <source>
        <dbReference type="ARBA" id="ARBA00022691"/>
    </source>
</evidence>
<dbReference type="PIRSF" id="PIRSF037420">
    <property type="entry name" value="PQQ_syn_pqqE"/>
    <property type="match status" value="1"/>
</dbReference>
<comment type="cofactor">
    <cofactor evidence="1">
        <name>[4Fe-4S] cluster</name>
        <dbReference type="ChEBI" id="CHEBI:49883"/>
    </cofactor>
</comment>
<dbReference type="GO" id="GO:0003824">
    <property type="term" value="F:catalytic activity"/>
    <property type="evidence" value="ECO:0007669"/>
    <property type="project" value="InterPro"/>
</dbReference>
<keyword evidence="3" id="KW-0949">S-adenosyl-L-methionine</keyword>
<reference evidence="8" key="1">
    <citation type="journal article" date="2024" name="Int. J. Syst. Evol. Microbiol.">
        <title>Brooklawnia propionicigenes sp. nov., a facultatively anaerobic, propionate-producing bacterium isolated from a methanogenic reactor treating waste from cattle farms.</title>
        <authorList>
            <person name="Akita Y."/>
            <person name="Ueki A."/>
            <person name="Tonouchi A."/>
            <person name="Sugawara Y."/>
            <person name="Honma S."/>
            <person name="Kaku N."/>
            <person name="Ueki K."/>
        </authorList>
    </citation>
    <scope>NUCLEOTIDE SEQUENCE</scope>
    <source>
        <strain evidence="8">SH051</strain>
    </source>
</reference>
<gene>
    <name evidence="8" type="ORF">brsh051_04940</name>
</gene>
<dbReference type="Proteomes" id="UP001431656">
    <property type="component" value="Chromosome"/>
</dbReference>
<dbReference type="SUPFAM" id="SSF102114">
    <property type="entry name" value="Radical SAM enzymes"/>
    <property type="match status" value="1"/>
</dbReference>
<dbReference type="SFLD" id="SFLDS00029">
    <property type="entry name" value="Radical_SAM"/>
    <property type="match status" value="1"/>
</dbReference>
<evidence type="ECO:0000256" key="1">
    <source>
        <dbReference type="ARBA" id="ARBA00001966"/>
    </source>
</evidence>
<dbReference type="AlphaFoldDB" id="A0AAN0MET1"/>
<feature type="domain" description="Radical SAM core" evidence="7">
    <location>
        <begin position="19"/>
        <end position="235"/>
    </location>
</feature>
<keyword evidence="9" id="KW-1185">Reference proteome</keyword>
<sequence>MAGHPSGIGSVKPVNWAYDRAPMIIYWELTNACGLACKHCRATAMPEPAPGELTTEECLQVLDTIAGFGSPLPHIVMTGGDPLRRPDLEILIKAAIDRGVGVSLAPAVTPLLTAERIAWMKDLGVGAISLSLDASNALAHDGLRQVAGTFDATLEALRQAAAVQLPVQVNTLVSADNADDLEAMYQLLSAEKLMQWSLFFLISVGRGTQLTELDPGEAERLLMHWGARSATAPFRIKTTEAMQYRRILAQRMFAEGKTREQIEASRASAGFGIRDGNGVVFISHLGKVTPSGFLPIEVGSVREQSLVEIYRDAPLMRQLRRPEQFKGRCGVCEFHRWCGGSRARAWARTGDPLETDPMCPYQPNHRYAEAMQATAQPADAQPVG</sequence>
<dbReference type="InterPro" id="IPR007197">
    <property type="entry name" value="rSAM"/>
</dbReference>
<dbReference type="InterPro" id="IPR058240">
    <property type="entry name" value="rSAM_sf"/>
</dbReference>
<evidence type="ECO:0000256" key="2">
    <source>
        <dbReference type="ARBA" id="ARBA00022485"/>
    </source>
</evidence>
<dbReference type="RefSeq" id="WP_286267246.1">
    <property type="nucleotide sequence ID" value="NZ_AP028056.1"/>
</dbReference>
<keyword evidence="4" id="KW-0479">Metal-binding</keyword>
<dbReference type="CDD" id="cd01335">
    <property type="entry name" value="Radical_SAM"/>
    <property type="match status" value="1"/>
</dbReference>